<keyword evidence="3" id="KW-1185">Reference proteome</keyword>
<proteinExistence type="predicted"/>
<accession>A0A7I8J1A3</accession>
<keyword evidence="1" id="KW-0472">Membrane</keyword>
<evidence type="ECO:0000256" key="1">
    <source>
        <dbReference type="SAM" id="Phobius"/>
    </source>
</evidence>
<feature type="transmembrane region" description="Helical" evidence="1">
    <location>
        <begin position="55"/>
        <end position="78"/>
    </location>
</feature>
<feature type="transmembrane region" description="Helical" evidence="1">
    <location>
        <begin position="201"/>
        <end position="222"/>
    </location>
</feature>
<gene>
    <name evidence="2" type="ORF">SI7747_08010306</name>
</gene>
<dbReference type="EMBL" id="LR743595">
    <property type="protein sequence ID" value="CAA2624471.1"/>
    <property type="molecule type" value="Genomic_DNA"/>
</dbReference>
<feature type="transmembrane region" description="Helical" evidence="1">
    <location>
        <begin position="234"/>
        <end position="256"/>
    </location>
</feature>
<evidence type="ECO:0000313" key="2">
    <source>
        <dbReference type="EMBL" id="CAA2624471.1"/>
    </source>
</evidence>
<feature type="transmembrane region" description="Helical" evidence="1">
    <location>
        <begin position="98"/>
        <end position="119"/>
    </location>
</feature>
<dbReference type="PANTHER" id="PTHR34116:SF2">
    <property type="entry name" value="THH1_TOM1_TOM3 DOMAIN-CONTAINING PROTEIN"/>
    <property type="match status" value="1"/>
</dbReference>
<dbReference type="EMBL" id="CACRZD030000008">
    <property type="protein sequence ID" value="CAA6663917.1"/>
    <property type="molecule type" value="Genomic_DNA"/>
</dbReference>
<sequence length="291" mass="32313">MPQTGFTADAFGAVTIALVSLFLVLALLSVLYSVHFRLQIQKRSLLQLGYFNGPWATRIAFTSVAVWWSIWEIIRLSLLRGSGRPFASPPWQNHACKFYILSNIGFAEPTMLLMLVFLLRASLQKRELGALSHHWNGRAIGRALFLSLPVFLLQLMVVFLGPKLLNRETNHHIKLASYFWSAWCATEDGGAACTYPLFSTLLLGLLDLALLGYASYAGARIVSLAINRRLRRRVCILILSVDFLILLRVVFLGLSILAAPGGLPFEALVFLAFLTQLLCAAAGVSVLVFFR</sequence>
<feature type="transmembrane region" description="Helical" evidence="1">
    <location>
        <begin position="139"/>
        <end position="160"/>
    </location>
</feature>
<name>A0A7I8J1A3_SPIIN</name>
<evidence type="ECO:0000313" key="3">
    <source>
        <dbReference type="Proteomes" id="UP001189122"/>
    </source>
</evidence>
<dbReference type="Proteomes" id="UP001189122">
    <property type="component" value="Unassembled WGS sequence"/>
</dbReference>
<feature type="transmembrane region" description="Helical" evidence="1">
    <location>
        <begin position="268"/>
        <end position="290"/>
    </location>
</feature>
<keyword evidence="1" id="KW-0812">Transmembrane</keyword>
<dbReference type="PANTHER" id="PTHR34116">
    <property type="entry name" value="PLASMINOGEN ACTIVATOR INHIBITOR"/>
    <property type="match status" value="1"/>
</dbReference>
<feature type="transmembrane region" description="Helical" evidence="1">
    <location>
        <begin position="12"/>
        <end position="34"/>
    </location>
</feature>
<protein>
    <submittedName>
        <fullName evidence="2">Uncharacterized protein</fullName>
    </submittedName>
</protein>
<dbReference type="AlphaFoldDB" id="A0A7I8J1A3"/>
<organism evidence="2">
    <name type="scientific">Spirodela intermedia</name>
    <name type="common">Intermediate duckweed</name>
    <dbReference type="NCBI Taxonomy" id="51605"/>
    <lineage>
        <taxon>Eukaryota</taxon>
        <taxon>Viridiplantae</taxon>
        <taxon>Streptophyta</taxon>
        <taxon>Embryophyta</taxon>
        <taxon>Tracheophyta</taxon>
        <taxon>Spermatophyta</taxon>
        <taxon>Magnoliopsida</taxon>
        <taxon>Liliopsida</taxon>
        <taxon>Araceae</taxon>
        <taxon>Lemnoideae</taxon>
        <taxon>Spirodela</taxon>
    </lineage>
</organism>
<keyword evidence="1" id="KW-1133">Transmembrane helix</keyword>
<reference evidence="2 3" key="1">
    <citation type="submission" date="2019-12" db="EMBL/GenBank/DDBJ databases">
        <authorList>
            <person name="Scholz U."/>
            <person name="Mascher M."/>
            <person name="Fiebig A."/>
        </authorList>
    </citation>
    <scope>NUCLEOTIDE SEQUENCE</scope>
</reference>